<dbReference type="OrthoDB" id="10042460at2759"/>
<dbReference type="EMBL" id="MRZV01000923">
    <property type="protein sequence ID" value="PIK42588.1"/>
    <property type="molecule type" value="Genomic_DNA"/>
</dbReference>
<keyword evidence="2" id="KW-0472">Membrane</keyword>
<reference evidence="3 4" key="1">
    <citation type="journal article" date="2017" name="PLoS Biol.">
        <title>The sea cucumber genome provides insights into morphological evolution and visceral regeneration.</title>
        <authorList>
            <person name="Zhang X."/>
            <person name="Sun L."/>
            <person name="Yuan J."/>
            <person name="Sun Y."/>
            <person name="Gao Y."/>
            <person name="Zhang L."/>
            <person name="Li S."/>
            <person name="Dai H."/>
            <person name="Hamel J.F."/>
            <person name="Liu C."/>
            <person name="Yu Y."/>
            <person name="Liu S."/>
            <person name="Lin W."/>
            <person name="Guo K."/>
            <person name="Jin S."/>
            <person name="Xu P."/>
            <person name="Storey K.B."/>
            <person name="Huan P."/>
            <person name="Zhang T."/>
            <person name="Zhou Y."/>
            <person name="Zhang J."/>
            <person name="Lin C."/>
            <person name="Li X."/>
            <person name="Xing L."/>
            <person name="Huo D."/>
            <person name="Sun M."/>
            <person name="Wang L."/>
            <person name="Mercier A."/>
            <person name="Li F."/>
            <person name="Yang H."/>
            <person name="Xiang J."/>
        </authorList>
    </citation>
    <scope>NUCLEOTIDE SEQUENCE [LARGE SCALE GENOMIC DNA]</scope>
    <source>
        <strain evidence="3">Shaxun</strain>
        <tissue evidence="3">Muscle</tissue>
    </source>
</reference>
<evidence type="ECO:0000313" key="4">
    <source>
        <dbReference type="Proteomes" id="UP000230750"/>
    </source>
</evidence>
<feature type="region of interest" description="Disordered" evidence="1">
    <location>
        <begin position="66"/>
        <end position="89"/>
    </location>
</feature>
<dbReference type="Proteomes" id="UP000230750">
    <property type="component" value="Unassembled WGS sequence"/>
</dbReference>
<keyword evidence="2" id="KW-0812">Transmembrane</keyword>
<accession>A0A2G8K3K3</accession>
<keyword evidence="4" id="KW-1185">Reference proteome</keyword>
<name>A0A2G8K3K3_STIJA</name>
<feature type="transmembrane region" description="Helical" evidence="2">
    <location>
        <begin position="135"/>
        <end position="157"/>
    </location>
</feature>
<gene>
    <name evidence="3" type="ORF">BSL78_20576</name>
</gene>
<feature type="transmembrane region" description="Helical" evidence="2">
    <location>
        <begin position="264"/>
        <end position="289"/>
    </location>
</feature>
<evidence type="ECO:0000256" key="2">
    <source>
        <dbReference type="SAM" id="Phobius"/>
    </source>
</evidence>
<sequence length="466" mass="53872">MDGENDLSRAGERFLLYSGRKKWSVLFWIILKILWLPHPNPVEAKRKCLKCRLRAEFSTHQQVTLPTGGRAINSPRHPEPSTYREDETQPLLGSQEENVKCSVCDTLWWTYHGESVKYNDIDIGAKPWCHYGSGVMSSVMLSILLAVNICFMGMVLYKTWAVSRRIIYLLNQTSLIGLLSSYPGIAFCSKLDYYLQGKCHYLLWSRTLHIRYLVTRGQYVDWKHTGLPGKPFLALCILWPGLTFLYLCYVLIELEKCLSSSTVNTLIHCVYCYVMMATWGLFMYLIYFIRVSFHRQFRHLLLYLNEFQGEIDLCRDTIQNVYAEFNCFRKCCNIYVMILFPLLILGITTMVTWNYVTGDDAQGMNHQRNINEILMNCLGWNTIVMGLSLSLIAIGGFNLKGLDDEFYFNVLQLQSECYAEFWKEIIYQITIASKASNHGVLITLSFAVIGSYMALHVQEQDLTHIC</sequence>
<proteinExistence type="predicted"/>
<dbReference type="AlphaFoldDB" id="A0A2G8K3K3"/>
<evidence type="ECO:0000256" key="1">
    <source>
        <dbReference type="SAM" id="MobiDB-lite"/>
    </source>
</evidence>
<evidence type="ECO:0000313" key="3">
    <source>
        <dbReference type="EMBL" id="PIK42588.1"/>
    </source>
</evidence>
<keyword evidence="2" id="KW-1133">Transmembrane helix</keyword>
<feature type="transmembrane region" description="Helical" evidence="2">
    <location>
        <begin position="232"/>
        <end position="252"/>
    </location>
</feature>
<organism evidence="3 4">
    <name type="scientific">Stichopus japonicus</name>
    <name type="common">Sea cucumber</name>
    <dbReference type="NCBI Taxonomy" id="307972"/>
    <lineage>
        <taxon>Eukaryota</taxon>
        <taxon>Metazoa</taxon>
        <taxon>Echinodermata</taxon>
        <taxon>Eleutherozoa</taxon>
        <taxon>Echinozoa</taxon>
        <taxon>Holothuroidea</taxon>
        <taxon>Aspidochirotacea</taxon>
        <taxon>Aspidochirotida</taxon>
        <taxon>Stichopodidae</taxon>
        <taxon>Apostichopus</taxon>
    </lineage>
</organism>
<comment type="caution">
    <text evidence="3">The sequence shown here is derived from an EMBL/GenBank/DDBJ whole genome shotgun (WGS) entry which is preliminary data.</text>
</comment>
<feature type="transmembrane region" description="Helical" evidence="2">
    <location>
        <begin position="373"/>
        <end position="397"/>
    </location>
</feature>
<feature type="compositionally biased region" description="Basic and acidic residues" evidence="1">
    <location>
        <begin position="76"/>
        <end position="87"/>
    </location>
</feature>
<feature type="transmembrane region" description="Helical" evidence="2">
    <location>
        <begin position="334"/>
        <end position="353"/>
    </location>
</feature>
<protein>
    <submittedName>
        <fullName evidence="3">Uncharacterized protein</fullName>
    </submittedName>
</protein>